<evidence type="ECO:0000256" key="10">
    <source>
        <dbReference type="ARBA" id="ARBA00023242"/>
    </source>
</evidence>
<evidence type="ECO:0000259" key="12">
    <source>
        <dbReference type="PROSITE" id="PS51184"/>
    </source>
</evidence>
<dbReference type="PROSITE" id="PS51184">
    <property type="entry name" value="JMJC"/>
    <property type="match status" value="1"/>
</dbReference>
<protein>
    <submittedName>
        <fullName evidence="13">JmjC domain protein</fullName>
    </submittedName>
</protein>
<comment type="similarity">
    <text evidence="11">Belongs to the JMJD6 family.</text>
</comment>
<organism evidence="13 14">
    <name type="scientific">Oesophagostomum dentatum</name>
    <name type="common">Nodular worm</name>
    <dbReference type="NCBI Taxonomy" id="61180"/>
    <lineage>
        <taxon>Eukaryota</taxon>
        <taxon>Metazoa</taxon>
        <taxon>Ecdysozoa</taxon>
        <taxon>Nematoda</taxon>
        <taxon>Chromadorea</taxon>
        <taxon>Rhabditida</taxon>
        <taxon>Rhabditina</taxon>
        <taxon>Rhabditomorpha</taxon>
        <taxon>Strongyloidea</taxon>
        <taxon>Strongylidae</taxon>
        <taxon>Oesophagostomum</taxon>
    </lineage>
</organism>
<dbReference type="GO" id="GO:0033749">
    <property type="term" value="F:histone H4R3 demethylase activity"/>
    <property type="evidence" value="ECO:0007669"/>
    <property type="project" value="TreeGrafter"/>
</dbReference>
<evidence type="ECO:0000256" key="7">
    <source>
        <dbReference type="ARBA" id="ARBA00023004"/>
    </source>
</evidence>
<keyword evidence="8" id="KW-0805">Transcription regulation</keyword>
<dbReference type="GO" id="GO:0005737">
    <property type="term" value="C:cytoplasm"/>
    <property type="evidence" value="ECO:0007669"/>
    <property type="project" value="TreeGrafter"/>
</dbReference>
<name>A0A0B1SLL2_OESDE</name>
<dbReference type="GO" id="GO:0006909">
    <property type="term" value="P:phagocytosis"/>
    <property type="evidence" value="ECO:0007669"/>
    <property type="project" value="TreeGrafter"/>
</dbReference>
<dbReference type="OrthoDB" id="424465at2759"/>
<dbReference type="SUPFAM" id="SSF51197">
    <property type="entry name" value="Clavaminate synthase-like"/>
    <property type="match status" value="1"/>
</dbReference>
<evidence type="ECO:0000256" key="1">
    <source>
        <dbReference type="ARBA" id="ARBA00001954"/>
    </source>
</evidence>
<dbReference type="GO" id="GO:0046872">
    <property type="term" value="F:metal ion binding"/>
    <property type="evidence" value="ECO:0007669"/>
    <property type="project" value="UniProtKB-KW"/>
</dbReference>
<dbReference type="PANTHER" id="PTHR12480">
    <property type="entry name" value="ARGININE DEMETHYLASE AND LYSYL-HYDROXYLASE JMJD"/>
    <property type="match status" value="1"/>
</dbReference>
<dbReference type="Proteomes" id="UP000053660">
    <property type="component" value="Unassembled WGS sequence"/>
</dbReference>
<dbReference type="Gene3D" id="2.60.120.650">
    <property type="entry name" value="Cupin"/>
    <property type="match status" value="1"/>
</dbReference>
<comment type="cofactor">
    <cofactor evidence="1">
        <name>Fe(2+)</name>
        <dbReference type="ChEBI" id="CHEBI:29033"/>
    </cofactor>
</comment>
<evidence type="ECO:0000256" key="5">
    <source>
        <dbReference type="ARBA" id="ARBA00022964"/>
    </source>
</evidence>
<evidence type="ECO:0000313" key="14">
    <source>
        <dbReference type="Proteomes" id="UP000053660"/>
    </source>
</evidence>
<evidence type="ECO:0000256" key="3">
    <source>
        <dbReference type="ARBA" id="ARBA00022723"/>
    </source>
</evidence>
<evidence type="ECO:0000256" key="11">
    <source>
        <dbReference type="ARBA" id="ARBA00038068"/>
    </source>
</evidence>
<gene>
    <name evidence="13" type="ORF">OESDEN_16206</name>
</gene>
<keyword evidence="10" id="KW-0539">Nucleus</keyword>
<keyword evidence="14" id="KW-1185">Reference proteome</keyword>
<dbReference type="PANTHER" id="PTHR12480:SF32">
    <property type="entry name" value="BIFUNCTIONAL ARGININE DEMETHYLASE AND LYSYL-HYDROXYLASE JMJD6"/>
    <property type="match status" value="1"/>
</dbReference>
<feature type="domain" description="JmjC" evidence="12">
    <location>
        <begin position="1"/>
        <end position="164"/>
    </location>
</feature>
<keyword evidence="9" id="KW-0804">Transcription</keyword>
<evidence type="ECO:0000256" key="8">
    <source>
        <dbReference type="ARBA" id="ARBA00023015"/>
    </source>
</evidence>
<evidence type="ECO:0000256" key="6">
    <source>
        <dbReference type="ARBA" id="ARBA00023002"/>
    </source>
</evidence>
<comment type="subcellular location">
    <subcellularLocation>
        <location evidence="2">Nucleus</location>
    </subcellularLocation>
</comment>
<dbReference type="AlphaFoldDB" id="A0A0B1SLL2"/>
<keyword evidence="6" id="KW-0560">Oxidoreductase</keyword>
<keyword evidence="3" id="KW-0479">Metal-binding</keyword>
<dbReference type="GO" id="GO:0005634">
    <property type="term" value="C:nucleus"/>
    <property type="evidence" value="ECO:0007669"/>
    <property type="project" value="UniProtKB-SubCell"/>
</dbReference>
<proteinExistence type="inferred from homology"/>
<accession>A0A0B1SLL2</accession>
<dbReference type="SMART" id="SM00558">
    <property type="entry name" value="JmjC"/>
    <property type="match status" value="1"/>
</dbReference>
<reference evidence="13 14" key="1">
    <citation type="submission" date="2014-03" db="EMBL/GenBank/DDBJ databases">
        <title>Draft genome of the hookworm Oesophagostomum dentatum.</title>
        <authorList>
            <person name="Mitreva M."/>
        </authorList>
    </citation>
    <scope>NUCLEOTIDE SEQUENCE [LARGE SCALE GENOMIC DNA]</scope>
    <source>
        <strain evidence="13 14">OD-Hann</strain>
    </source>
</reference>
<dbReference type="EMBL" id="KN570213">
    <property type="protein sequence ID" value="KHJ84085.1"/>
    <property type="molecule type" value="Genomic_DNA"/>
</dbReference>
<dbReference type="GO" id="GO:0106140">
    <property type="term" value="F:P-TEFb complex binding"/>
    <property type="evidence" value="ECO:0007669"/>
    <property type="project" value="TreeGrafter"/>
</dbReference>
<keyword evidence="7" id="KW-0408">Iron</keyword>
<evidence type="ECO:0000256" key="9">
    <source>
        <dbReference type="ARBA" id="ARBA00023163"/>
    </source>
</evidence>
<dbReference type="InterPro" id="IPR050910">
    <property type="entry name" value="JMJD6_ArgDemeth/LysHydrox"/>
</dbReference>
<evidence type="ECO:0000313" key="13">
    <source>
        <dbReference type="EMBL" id="KHJ84085.1"/>
    </source>
</evidence>
<evidence type="ECO:0000256" key="2">
    <source>
        <dbReference type="ARBA" id="ARBA00004123"/>
    </source>
</evidence>
<sequence>MFQDYTIPPLFKDDLFNLLSAEDKHFPHRYISIGSARSGSNIRVNPVESGMWSALIHGHVKWVLIHPDAPRAFVKTPKSQEGIHPNEAITWFSTVYKRISQGDWPFGKYPVTLPRAEGSRYSNDWFLPGWWYATISKGYTTAISHLFCSPVNLASVYPAIRKKDPTLARTFLEK</sequence>
<keyword evidence="4" id="KW-0156">Chromatin regulator</keyword>
<dbReference type="InterPro" id="IPR003347">
    <property type="entry name" value="JmjC_dom"/>
</dbReference>
<evidence type="ECO:0000256" key="4">
    <source>
        <dbReference type="ARBA" id="ARBA00022853"/>
    </source>
</evidence>
<keyword evidence="5" id="KW-0223">Dioxygenase</keyword>